<keyword evidence="2 5" id="KW-0812">Transmembrane</keyword>
<gene>
    <name evidence="6" type="ORF">D2V08_10470</name>
</gene>
<feature type="transmembrane region" description="Helical" evidence="5">
    <location>
        <begin position="59"/>
        <end position="79"/>
    </location>
</feature>
<name>A0A3A1N5E8_9FLAO</name>
<dbReference type="RefSeq" id="WP_119608112.1">
    <property type="nucleotide sequence ID" value="NZ_QXFH01000072.1"/>
</dbReference>
<proteinExistence type="predicted"/>
<reference evidence="6 7" key="1">
    <citation type="submission" date="2018-08" db="EMBL/GenBank/DDBJ databases">
        <title>Proposal of Muricauda 72 sp.nov. and Muricauda NH166 sp.nov., isolated from seawater.</title>
        <authorList>
            <person name="Cheng H."/>
            <person name="Wu Y.-H."/>
            <person name="Guo L.-L."/>
            <person name="Xu X.-W."/>
        </authorList>
    </citation>
    <scope>NUCLEOTIDE SEQUENCE [LARGE SCALE GENOMIC DNA]</scope>
    <source>
        <strain evidence="6 7">KCTC 22173</strain>
    </source>
</reference>
<feature type="transmembrane region" description="Helical" evidence="5">
    <location>
        <begin position="12"/>
        <end position="33"/>
    </location>
</feature>
<sequence length="132" mass="14007">MQNNKVEVGRSSIAVLRVMVSLIFIVASLNHLINTDKAVARIENAKFGALGHLLGPPEISVIASGVVMLLAGIALAVGFKTKWSALLLIVMLIPITLTIQVGQIATVGPLFKNIAILGGLLFFALNPKLKKQ</sequence>
<dbReference type="OrthoDB" id="7425328at2"/>
<comment type="caution">
    <text evidence="6">The sequence shown here is derived from an EMBL/GenBank/DDBJ whole genome shotgun (WGS) entry which is preliminary data.</text>
</comment>
<comment type="subcellular location">
    <subcellularLocation>
        <location evidence="1">Membrane</location>
        <topology evidence="1">Multi-pass membrane protein</topology>
    </subcellularLocation>
</comment>
<dbReference type="GO" id="GO:0016020">
    <property type="term" value="C:membrane"/>
    <property type="evidence" value="ECO:0007669"/>
    <property type="project" value="UniProtKB-SubCell"/>
</dbReference>
<evidence type="ECO:0000256" key="3">
    <source>
        <dbReference type="ARBA" id="ARBA00022989"/>
    </source>
</evidence>
<dbReference type="Pfam" id="PF07681">
    <property type="entry name" value="DoxX"/>
    <property type="match status" value="1"/>
</dbReference>
<evidence type="ECO:0000256" key="5">
    <source>
        <dbReference type="SAM" id="Phobius"/>
    </source>
</evidence>
<feature type="transmembrane region" description="Helical" evidence="5">
    <location>
        <begin position="110"/>
        <end position="126"/>
    </location>
</feature>
<evidence type="ECO:0000313" key="6">
    <source>
        <dbReference type="EMBL" id="RIV32846.1"/>
    </source>
</evidence>
<dbReference type="AlphaFoldDB" id="A0A3A1N5E8"/>
<protein>
    <submittedName>
        <fullName evidence="6">DoxX family protein</fullName>
    </submittedName>
</protein>
<evidence type="ECO:0000256" key="2">
    <source>
        <dbReference type="ARBA" id="ARBA00022692"/>
    </source>
</evidence>
<dbReference type="Proteomes" id="UP000266067">
    <property type="component" value="Unassembled WGS sequence"/>
</dbReference>
<accession>A0A3A1N5E8</accession>
<evidence type="ECO:0000313" key="7">
    <source>
        <dbReference type="Proteomes" id="UP000266067"/>
    </source>
</evidence>
<evidence type="ECO:0000256" key="1">
    <source>
        <dbReference type="ARBA" id="ARBA00004141"/>
    </source>
</evidence>
<evidence type="ECO:0000256" key="4">
    <source>
        <dbReference type="ARBA" id="ARBA00023136"/>
    </source>
</evidence>
<feature type="transmembrane region" description="Helical" evidence="5">
    <location>
        <begin position="86"/>
        <end position="104"/>
    </location>
</feature>
<keyword evidence="7" id="KW-1185">Reference proteome</keyword>
<keyword evidence="4 5" id="KW-0472">Membrane</keyword>
<keyword evidence="3 5" id="KW-1133">Transmembrane helix</keyword>
<dbReference type="EMBL" id="QXFH01000072">
    <property type="protein sequence ID" value="RIV32846.1"/>
    <property type="molecule type" value="Genomic_DNA"/>
</dbReference>
<dbReference type="InterPro" id="IPR032808">
    <property type="entry name" value="DoxX"/>
</dbReference>
<organism evidence="6 7">
    <name type="scientific">Flagellimonas lutimaris</name>
    <dbReference type="NCBI Taxonomy" id="475082"/>
    <lineage>
        <taxon>Bacteria</taxon>
        <taxon>Pseudomonadati</taxon>
        <taxon>Bacteroidota</taxon>
        <taxon>Flavobacteriia</taxon>
        <taxon>Flavobacteriales</taxon>
        <taxon>Flavobacteriaceae</taxon>
        <taxon>Flagellimonas</taxon>
    </lineage>
</organism>